<dbReference type="PANTHER" id="PTHR43283:SF11">
    <property type="entry name" value="BETA-LACTAMASE-RELATED DOMAIN-CONTAINING PROTEIN"/>
    <property type="match status" value="1"/>
</dbReference>
<dbReference type="EMBL" id="JBHSPX010000002">
    <property type="protein sequence ID" value="MFC6062193.1"/>
    <property type="molecule type" value="Genomic_DNA"/>
</dbReference>
<dbReference type="GO" id="GO:0016787">
    <property type="term" value="F:hydrolase activity"/>
    <property type="evidence" value="ECO:0007669"/>
    <property type="project" value="UniProtKB-KW"/>
</dbReference>
<feature type="domain" description="Beta-lactamase-related" evidence="2">
    <location>
        <begin position="67"/>
        <end position="356"/>
    </location>
</feature>
<dbReference type="RefSeq" id="WP_169749875.1">
    <property type="nucleotide sequence ID" value="NZ_JBHSPX010000002.1"/>
</dbReference>
<proteinExistence type="predicted"/>
<dbReference type="InterPro" id="IPR050789">
    <property type="entry name" value="Diverse_Enzym_Activities"/>
</dbReference>
<dbReference type="InterPro" id="IPR001466">
    <property type="entry name" value="Beta-lactam-related"/>
</dbReference>
<sequence length="369" mass="37987">MRHGTPLQAGLDPAWTQRLVAEIRALPEGPAPCCAGVVALAGRGPVVAVEEAAGWALRYGSYDVARGRGVPLARERWEPVRAGTVFDLASLSKLFTAIAVLQRVERGTLGLDDPVARHLPDFAPAVTIRHLLTHTSGLAAELPLYDGAAGPGSDRLGPLWTAAAAAVPGPFCYSDLGFIALQRLLETVGGEPLDVLVRDGITGPLGMLSTSYGPLAPAGVAATEAEVLLKARRPSCTGGVVRGEVHDENAYALGGVAGQAGLFATAQDLAVLCRALLTGGGPVLRPETVELMLTPPGLGFRVAQPGFMGELAGNGAAGHTGFTGTSLVLDPVSDTFFVLLTNAVHPRRGGEPVPRARLATYLARAASAG</sequence>
<dbReference type="InterPro" id="IPR012338">
    <property type="entry name" value="Beta-lactam/transpept-like"/>
</dbReference>
<keyword evidence="1 3" id="KW-0378">Hydrolase</keyword>
<comment type="caution">
    <text evidence="3">The sequence shown here is derived from an EMBL/GenBank/DDBJ whole genome shotgun (WGS) entry which is preliminary data.</text>
</comment>
<name>A0ABW1MFH9_9ACTN</name>
<protein>
    <submittedName>
        <fullName evidence="3">Serine hydrolase domain-containing protein</fullName>
        <ecNumber evidence="3">3.-.-.-</ecNumber>
    </submittedName>
</protein>
<gene>
    <name evidence="3" type="ORF">ACFP4F_06520</name>
</gene>
<reference evidence="4" key="1">
    <citation type="journal article" date="2019" name="Int. J. Syst. Evol. Microbiol.">
        <title>The Global Catalogue of Microorganisms (GCM) 10K type strain sequencing project: providing services to taxonomists for standard genome sequencing and annotation.</title>
        <authorList>
            <consortium name="The Broad Institute Genomics Platform"/>
            <consortium name="The Broad Institute Genome Sequencing Center for Infectious Disease"/>
            <person name="Wu L."/>
            <person name="Ma J."/>
        </authorList>
    </citation>
    <scope>NUCLEOTIDE SEQUENCE [LARGE SCALE GENOMIC DNA]</scope>
    <source>
        <strain evidence="4">CGMCC 1.15180</strain>
    </source>
</reference>
<dbReference type="SUPFAM" id="SSF56601">
    <property type="entry name" value="beta-lactamase/transpeptidase-like"/>
    <property type="match status" value="1"/>
</dbReference>
<evidence type="ECO:0000313" key="4">
    <source>
        <dbReference type="Proteomes" id="UP001596139"/>
    </source>
</evidence>
<dbReference type="Pfam" id="PF00144">
    <property type="entry name" value="Beta-lactamase"/>
    <property type="match status" value="1"/>
</dbReference>
<accession>A0ABW1MFH9</accession>
<dbReference type="EC" id="3.-.-.-" evidence="3"/>
<evidence type="ECO:0000256" key="1">
    <source>
        <dbReference type="ARBA" id="ARBA00022801"/>
    </source>
</evidence>
<dbReference type="Gene3D" id="3.40.710.10">
    <property type="entry name" value="DD-peptidase/beta-lactamase superfamily"/>
    <property type="match status" value="1"/>
</dbReference>
<evidence type="ECO:0000313" key="3">
    <source>
        <dbReference type="EMBL" id="MFC6062193.1"/>
    </source>
</evidence>
<dbReference type="PANTHER" id="PTHR43283">
    <property type="entry name" value="BETA-LACTAMASE-RELATED"/>
    <property type="match status" value="1"/>
</dbReference>
<evidence type="ECO:0000259" key="2">
    <source>
        <dbReference type="Pfam" id="PF00144"/>
    </source>
</evidence>
<keyword evidence="4" id="KW-1185">Reference proteome</keyword>
<organism evidence="3 4">
    <name type="scientific">Streptomyces ochraceiscleroticus</name>
    <dbReference type="NCBI Taxonomy" id="47761"/>
    <lineage>
        <taxon>Bacteria</taxon>
        <taxon>Bacillati</taxon>
        <taxon>Actinomycetota</taxon>
        <taxon>Actinomycetes</taxon>
        <taxon>Kitasatosporales</taxon>
        <taxon>Streptomycetaceae</taxon>
        <taxon>Streptomyces</taxon>
    </lineage>
</organism>
<dbReference type="Proteomes" id="UP001596139">
    <property type="component" value="Unassembled WGS sequence"/>
</dbReference>